<dbReference type="RefSeq" id="WP_092172705.1">
    <property type="nucleotide sequence ID" value="NZ_FNZH01000002.1"/>
</dbReference>
<dbReference type="InterPro" id="IPR038725">
    <property type="entry name" value="YdaG_split_barrel_FMN-bd"/>
</dbReference>
<dbReference type="PANTHER" id="PTHR34818">
    <property type="entry name" value="PROTEIN BLI-3"/>
    <property type="match status" value="1"/>
</dbReference>
<dbReference type="STRING" id="1416801.SAMN05192553_102185"/>
<name>A0A1H6VW50_9BACT</name>
<evidence type="ECO:0000313" key="2">
    <source>
        <dbReference type="EMBL" id="SEJ06057.1"/>
    </source>
</evidence>
<dbReference type="PANTHER" id="PTHR34818:SF1">
    <property type="entry name" value="PROTEIN BLI-3"/>
    <property type="match status" value="1"/>
</dbReference>
<reference evidence="3" key="1">
    <citation type="submission" date="2016-10" db="EMBL/GenBank/DDBJ databases">
        <authorList>
            <person name="Varghese N."/>
            <person name="Submissions S."/>
        </authorList>
    </citation>
    <scope>NUCLEOTIDE SEQUENCE [LARGE SCALE GENOMIC DNA]</scope>
    <source>
        <strain evidence="3">IBRC-M 10761</strain>
    </source>
</reference>
<dbReference type="InterPro" id="IPR052917">
    <property type="entry name" value="Stress-Dev_Protein"/>
</dbReference>
<evidence type="ECO:0000259" key="1">
    <source>
        <dbReference type="Pfam" id="PF16242"/>
    </source>
</evidence>
<sequence>MSSPEHKKLIWELIKPIKVGMLVTKTTEDSGGMRGRPMSLVQDAYDGTLFFYTSKSDAKAFEIVNDTDVCLTFSNPKDNVYVSLTGKGCVTQNKELIDRYWNPWVAAWFENGKDDPDLAMLEIKISKGEHWDSKNNTLVQIFELAKATIKPATTPNLGKHEKFGKE</sequence>
<gene>
    <name evidence="2" type="ORF">SAMN05192553_102185</name>
</gene>
<dbReference type="InterPro" id="IPR012349">
    <property type="entry name" value="Split_barrel_FMN-bd"/>
</dbReference>
<dbReference type="EMBL" id="FNZH01000002">
    <property type="protein sequence ID" value="SEJ06057.1"/>
    <property type="molecule type" value="Genomic_DNA"/>
</dbReference>
<organism evidence="2 3">
    <name type="scientific">Cyclobacterium xiamenense</name>
    <dbReference type="NCBI Taxonomy" id="1297121"/>
    <lineage>
        <taxon>Bacteria</taxon>
        <taxon>Pseudomonadati</taxon>
        <taxon>Bacteroidota</taxon>
        <taxon>Cytophagia</taxon>
        <taxon>Cytophagales</taxon>
        <taxon>Cyclobacteriaceae</taxon>
        <taxon>Cyclobacterium</taxon>
    </lineage>
</organism>
<dbReference type="OrthoDB" id="1432662at2"/>
<feature type="domain" description="General stress protein FMN-binding split barrel" evidence="1">
    <location>
        <begin position="6"/>
        <end position="150"/>
    </location>
</feature>
<dbReference type="Gene3D" id="2.30.110.10">
    <property type="entry name" value="Electron Transport, Fmn-binding Protein, Chain A"/>
    <property type="match status" value="1"/>
</dbReference>
<protein>
    <submittedName>
        <fullName evidence="2">General stress protein 26</fullName>
    </submittedName>
</protein>
<dbReference type="Proteomes" id="UP000199403">
    <property type="component" value="Unassembled WGS sequence"/>
</dbReference>
<accession>A0A1H6VW50</accession>
<dbReference type="AlphaFoldDB" id="A0A1H6VW50"/>
<evidence type="ECO:0000313" key="3">
    <source>
        <dbReference type="Proteomes" id="UP000199403"/>
    </source>
</evidence>
<proteinExistence type="predicted"/>
<dbReference type="SUPFAM" id="SSF50475">
    <property type="entry name" value="FMN-binding split barrel"/>
    <property type="match status" value="1"/>
</dbReference>
<keyword evidence="3" id="KW-1185">Reference proteome</keyword>
<dbReference type="Pfam" id="PF16242">
    <property type="entry name" value="Pyrid_ox_like"/>
    <property type="match status" value="1"/>
</dbReference>